<reference evidence="2" key="1">
    <citation type="submission" date="2018-02" db="EMBL/GenBank/DDBJ databases">
        <title>Rhizophora mucronata_Transcriptome.</title>
        <authorList>
            <person name="Meera S.P."/>
            <person name="Sreeshan A."/>
            <person name="Augustine A."/>
        </authorList>
    </citation>
    <scope>NUCLEOTIDE SEQUENCE</scope>
    <source>
        <tissue evidence="2">Leaf</tissue>
    </source>
</reference>
<dbReference type="EMBL" id="GGEC01065761">
    <property type="protein sequence ID" value="MBX46245.1"/>
    <property type="molecule type" value="Transcribed_RNA"/>
</dbReference>
<keyword evidence="1" id="KW-1133">Transmembrane helix</keyword>
<sequence length="47" mass="5208">MMRSYIGDFSPTFRNSIAYSSSVSLIMDGFCALVCLLPLPFVVVDIM</sequence>
<protein>
    <submittedName>
        <fullName evidence="2">Uncharacterized protein</fullName>
    </submittedName>
</protein>
<keyword evidence="1" id="KW-0472">Membrane</keyword>
<name>A0A2P2NUT0_RHIMU</name>
<accession>A0A2P2NUT0</accession>
<dbReference type="AlphaFoldDB" id="A0A2P2NUT0"/>
<feature type="transmembrane region" description="Helical" evidence="1">
    <location>
        <begin position="20"/>
        <end position="44"/>
    </location>
</feature>
<organism evidence="2">
    <name type="scientific">Rhizophora mucronata</name>
    <name type="common">Asiatic mangrove</name>
    <dbReference type="NCBI Taxonomy" id="61149"/>
    <lineage>
        <taxon>Eukaryota</taxon>
        <taxon>Viridiplantae</taxon>
        <taxon>Streptophyta</taxon>
        <taxon>Embryophyta</taxon>
        <taxon>Tracheophyta</taxon>
        <taxon>Spermatophyta</taxon>
        <taxon>Magnoliopsida</taxon>
        <taxon>eudicotyledons</taxon>
        <taxon>Gunneridae</taxon>
        <taxon>Pentapetalae</taxon>
        <taxon>rosids</taxon>
        <taxon>fabids</taxon>
        <taxon>Malpighiales</taxon>
        <taxon>Rhizophoraceae</taxon>
        <taxon>Rhizophora</taxon>
    </lineage>
</organism>
<evidence type="ECO:0000256" key="1">
    <source>
        <dbReference type="SAM" id="Phobius"/>
    </source>
</evidence>
<evidence type="ECO:0000313" key="2">
    <source>
        <dbReference type="EMBL" id="MBX46245.1"/>
    </source>
</evidence>
<keyword evidence="1" id="KW-0812">Transmembrane</keyword>
<proteinExistence type="predicted"/>